<name>A0A2G9I4D5_9LAMI</name>
<feature type="chain" id="PRO_5013755531" evidence="1">
    <location>
        <begin position="18"/>
        <end position="85"/>
    </location>
</feature>
<comment type="caution">
    <text evidence="2">The sequence shown here is derived from an EMBL/GenBank/DDBJ whole genome shotgun (WGS) entry which is preliminary data.</text>
</comment>
<dbReference type="AlphaFoldDB" id="A0A2G9I4D5"/>
<organism evidence="2 3">
    <name type="scientific">Handroanthus impetiginosus</name>
    <dbReference type="NCBI Taxonomy" id="429701"/>
    <lineage>
        <taxon>Eukaryota</taxon>
        <taxon>Viridiplantae</taxon>
        <taxon>Streptophyta</taxon>
        <taxon>Embryophyta</taxon>
        <taxon>Tracheophyta</taxon>
        <taxon>Spermatophyta</taxon>
        <taxon>Magnoliopsida</taxon>
        <taxon>eudicotyledons</taxon>
        <taxon>Gunneridae</taxon>
        <taxon>Pentapetalae</taxon>
        <taxon>asterids</taxon>
        <taxon>lamiids</taxon>
        <taxon>Lamiales</taxon>
        <taxon>Bignoniaceae</taxon>
        <taxon>Crescentiina</taxon>
        <taxon>Tabebuia alliance</taxon>
        <taxon>Handroanthus</taxon>
    </lineage>
</organism>
<evidence type="ECO:0000313" key="2">
    <source>
        <dbReference type="EMBL" id="PIN24609.1"/>
    </source>
</evidence>
<accession>A0A2G9I4D5</accession>
<keyword evidence="3" id="KW-1185">Reference proteome</keyword>
<keyword evidence="1" id="KW-0732">Signal</keyword>
<protein>
    <submittedName>
        <fullName evidence="2">Uncharacterized protein</fullName>
    </submittedName>
</protein>
<sequence length="85" mass="9289">MSTALVLCALSLPKISTHLLYNDCGLPLSLEVAGYTYKIQFISIDFITFMYSIQMGPESTTIMFVAGSMLALALPLDARIPTTRP</sequence>
<evidence type="ECO:0000313" key="3">
    <source>
        <dbReference type="Proteomes" id="UP000231279"/>
    </source>
</evidence>
<dbReference type="EMBL" id="NKXS01000388">
    <property type="protein sequence ID" value="PIN24609.1"/>
    <property type="molecule type" value="Genomic_DNA"/>
</dbReference>
<reference evidence="3" key="1">
    <citation type="journal article" date="2018" name="Gigascience">
        <title>Genome assembly of the Pink Ipe (Handroanthus impetiginosus, Bignoniaceae), a highly valued, ecologically keystone Neotropical timber forest tree.</title>
        <authorList>
            <person name="Silva-Junior O.B."/>
            <person name="Grattapaglia D."/>
            <person name="Novaes E."/>
            <person name="Collevatti R.G."/>
        </authorList>
    </citation>
    <scope>NUCLEOTIDE SEQUENCE [LARGE SCALE GENOMIC DNA]</scope>
    <source>
        <strain evidence="3">cv. UFG-1</strain>
    </source>
</reference>
<dbReference type="Proteomes" id="UP000231279">
    <property type="component" value="Unassembled WGS sequence"/>
</dbReference>
<proteinExistence type="predicted"/>
<gene>
    <name evidence="2" type="ORF">CDL12_02660</name>
</gene>
<feature type="signal peptide" evidence="1">
    <location>
        <begin position="1"/>
        <end position="17"/>
    </location>
</feature>
<evidence type="ECO:0000256" key="1">
    <source>
        <dbReference type="SAM" id="SignalP"/>
    </source>
</evidence>